<feature type="transmembrane region" description="Helical" evidence="1">
    <location>
        <begin position="7"/>
        <end position="31"/>
    </location>
</feature>
<comment type="caution">
    <text evidence="2">The sequence shown here is derived from an EMBL/GenBank/DDBJ whole genome shotgun (WGS) entry which is preliminary data.</text>
</comment>
<evidence type="ECO:0000313" key="3">
    <source>
        <dbReference type="Proteomes" id="UP000050416"/>
    </source>
</evidence>
<keyword evidence="1" id="KW-0472">Membrane</keyword>
<name>A0A0P8B8J3_9GAMM</name>
<gene>
    <name evidence="2" type="ORF">HLUCCX14_04025</name>
</gene>
<dbReference type="STRING" id="1305731.GCA_000934705_03521"/>
<dbReference type="PATRIC" id="fig|1305731.5.peg.2901"/>
<evidence type="ECO:0000256" key="1">
    <source>
        <dbReference type="SAM" id="Phobius"/>
    </source>
</evidence>
<dbReference type="Proteomes" id="UP000050416">
    <property type="component" value="Unassembled WGS sequence"/>
</dbReference>
<protein>
    <submittedName>
        <fullName evidence="2">Uncharacterized protein</fullName>
    </submittedName>
</protein>
<proteinExistence type="predicted"/>
<dbReference type="EMBL" id="LJZQ01000004">
    <property type="protein sequence ID" value="KPQ29800.1"/>
    <property type="molecule type" value="Genomic_DNA"/>
</dbReference>
<evidence type="ECO:0000313" key="2">
    <source>
        <dbReference type="EMBL" id="KPQ29800.1"/>
    </source>
</evidence>
<organism evidence="2 3">
    <name type="scientific">Marinobacter excellens HL-55</name>
    <dbReference type="NCBI Taxonomy" id="1305731"/>
    <lineage>
        <taxon>Bacteria</taxon>
        <taxon>Pseudomonadati</taxon>
        <taxon>Pseudomonadota</taxon>
        <taxon>Gammaproteobacteria</taxon>
        <taxon>Pseudomonadales</taxon>
        <taxon>Marinobacteraceae</taxon>
        <taxon>Marinobacter</taxon>
    </lineage>
</organism>
<accession>A0A0P8B8J3</accession>
<dbReference type="AlphaFoldDB" id="A0A0P8B8J3"/>
<keyword evidence="1" id="KW-0812">Transmembrane</keyword>
<reference evidence="2 3" key="1">
    <citation type="submission" date="2015-09" db="EMBL/GenBank/DDBJ databases">
        <title>Identification and resolution of microdiversity through metagenomic sequencing of parallel consortia.</title>
        <authorList>
            <person name="Nelson W.C."/>
            <person name="Romine M.F."/>
            <person name="Lindemann S.R."/>
        </authorList>
    </citation>
    <scope>NUCLEOTIDE SEQUENCE [LARGE SCALE GENOMIC DNA]</scope>
    <source>
        <strain evidence="2">HL-55</strain>
    </source>
</reference>
<keyword evidence="1" id="KW-1133">Transmembrane helix</keyword>
<feature type="transmembrane region" description="Helical" evidence="1">
    <location>
        <begin position="51"/>
        <end position="74"/>
    </location>
</feature>
<sequence length="77" mass="8162">MQWFMVFIGIVFGLVIGAVAGWFVGLTPVVIETFNSLFSLKRSGDFFGGNLNAVVFTLPALAILGSIVGGYLGYRAG</sequence>